<evidence type="ECO:0000313" key="3">
    <source>
        <dbReference type="EMBL" id="CNH06693.1"/>
    </source>
</evidence>
<reference evidence="4" key="1">
    <citation type="submission" date="2015-03" db="EMBL/GenBank/DDBJ databases">
        <authorList>
            <consortium name="Pathogen Informatics"/>
            <person name="Murphy D."/>
        </authorList>
    </citation>
    <scope>NUCLEOTIDE SEQUENCE [LARGE SCALE GENOMIC DNA]</scope>
    <source>
        <strain evidence="4">IP6945</strain>
    </source>
</reference>
<dbReference type="AlphaFoldDB" id="A0A0T9NG90"/>
<dbReference type="PANTHER" id="PTHR14136:SF17">
    <property type="entry name" value="BTB_POZ DOMAIN-CONTAINING PROTEIN KCTD9"/>
    <property type="match status" value="1"/>
</dbReference>
<evidence type="ECO:0000256" key="1">
    <source>
        <dbReference type="SAM" id="Coils"/>
    </source>
</evidence>
<dbReference type="InterPro" id="IPR018683">
    <property type="entry name" value="DUF2169"/>
</dbReference>
<dbReference type="InterPro" id="IPR051082">
    <property type="entry name" value="Pentapeptide-BTB/POZ_domain"/>
</dbReference>
<feature type="domain" description="DUF2169" evidence="2">
    <location>
        <begin position="20"/>
        <end position="299"/>
    </location>
</feature>
<dbReference type="Gene3D" id="2.160.20.80">
    <property type="entry name" value="E3 ubiquitin-protein ligase SopA"/>
    <property type="match status" value="2"/>
</dbReference>
<dbReference type="SUPFAM" id="SSF141571">
    <property type="entry name" value="Pentapeptide repeat-like"/>
    <property type="match status" value="2"/>
</dbReference>
<dbReference type="InterPro" id="IPR001646">
    <property type="entry name" value="5peptide_repeat"/>
</dbReference>
<dbReference type="EMBL" id="CQAW01000001">
    <property type="protein sequence ID" value="CNH06693.1"/>
    <property type="molecule type" value="Genomic_DNA"/>
</dbReference>
<feature type="coiled-coil region" evidence="1">
    <location>
        <begin position="417"/>
        <end position="444"/>
    </location>
</feature>
<proteinExistence type="predicted"/>
<protein>
    <submittedName>
        <fullName evidence="3">Pentapeptide repeat-containing protein</fullName>
    </submittedName>
</protein>
<keyword evidence="4" id="KW-1185">Reference proteome</keyword>
<dbReference type="RefSeq" id="WP_050112422.1">
    <property type="nucleotide sequence ID" value="NZ_CACVAB010000054.1"/>
</dbReference>
<accession>A0A0T9NG90</accession>
<evidence type="ECO:0000259" key="2">
    <source>
        <dbReference type="Pfam" id="PF09937"/>
    </source>
</evidence>
<name>A0A0T9NG90_9GAMM</name>
<keyword evidence="1" id="KW-0175">Coiled coil</keyword>
<dbReference type="PANTHER" id="PTHR14136">
    <property type="entry name" value="BTB_POZ DOMAIN-CONTAINING PROTEIN KCTD9"/>
    <property type="match status" value="1"/>
</dbReference>
<gene>
    <name evidence="3" type="primary">pipB2_2</name>
    <name evidence="3" type="ORF">ERS008472_00462</name>
</gene>
<dbReference type="Pfam" id="PF00805">
    <property type="entry name" value="Pentapeptide"/>
    <property type="match status" value="4"/>
</dbReference>
<organism evidence="3 4">
    <name type="scientific">Yersinia thracica</name>
    <dbReference type="NCBI Taxonomy" id="2890319"/>
    <lineage>
        <taxon>Bacteria</taxon>
        <taxon>Pseudomonadati</taxon>
        <taxon>Pseudomonadota</taxon>
        <taxon>Gammaproteobacteria</taxon>
        <taxon>Enterobacterales</taxon>
        <taxon>Yersiniaceae</taxon>
        <taxon>Yersinia</taxon>
    </lineage>
</organism>
<dbReference type="Pfam" id="PF09937">
    <property type="entry name" value="DUF2169"/>
    <property type="match status" value="1"/>
</dbReference>
<dbReference type="Proteomes" id="UP000041882">
    <property type="component" value="Unassembled WGS sequence"/>
</dbReference>
<sequence length="844" mass="95426">MKIVKPLHLSIFQRPFTLQGQHHLGVSVLALTDMEETPHLSPEPKLWQLVNEELTTGGGLLDLAIPKNCAEFLATGYGYTHHQNDKTTCAAKIQLDTLEKTLIVTGDRHWVNDHSTAPLPFSKMGLGWSNAFGGPQFAENLHGKGVAAEQLSAGSIQRLPNIESPQSRLTSPHQHILPASFDAIDITSPRRFAHMGKNYDADWLENEFPGFANDIDWRLFNMAESDQQFPQYNELPSQANYCIWNMHPTKPFQQGKLPAWQARCFVNSLRNGEEKFEEITMRHTTVWFFPHRERMALIYQGCIRISEDDATDIMELMPALEIINQPRSSIHYYQVLQQRLDKEKGALFSFREKDLLPETAIDSQLDAHSSNVQSPMHENISNFERHQREHYRLRLAQEGKDIEQLFPSREKTALPSLEQLPDYAAELKQQADALERQTNNMGRVDLLSPERPTHPNTSFSGAENYHQQLNLLYKGGKSDEDSVVRAEQALFQTYLMSAQTQEPATRIAGNAIAIIRNYVSAVMARDKNLSGMDLTGVDLADMDLRHANLRGTLLENANLYGCNLEHASLQEAMLARADLTNANLSYTNLERASLALAQCENTNFTASRLIETNIHKTLFKNSNFSDAFLENLLADQTIFIQCLFQRAHITDTTFLELELDAINFIEAQIKKVSFIKCNLREFNCSHARIESSCWVETQAIGSRFHAAHLLDCSFTAGSNLMQADFSDATLKQCNLRQMPLHQSSFERAKLDNSDLSQAQLTDAHLQHLDASGSLFIRSDFSESRLINANLISAIMQKCILIGADLRGANLFRADISQSRFDDTTRWDGAYTHSTKMQPRIKGES</sequence>
<evidence type="ECO:0000313" key="4">
    <source>
        <dbReference type="Proteomes" id="UP000041882"/>
    </source>
</evidence>